<reference evidence="1 4" key="1">
    <citation type="submission" date="2020-02" db="EMBL/GenBank/DDBJ databases">
        <authorList>
            <person name="Ferguson B K."/>
        </authorList>
    </citation>
    <scope>NUCLEOTIDE SEQUENCE [LARGE SCALE GENOMIC DNA]</scope>
</reference>
<dbReference type="Proteomes" id="UP000479000">
    <property type="component" value="Unassembled WGS sequence"/>
</dbReference>
<dbReference type="EMBL" id="CADCXU010002515">
    <property type="protein sequence ID" value="CAA9994764.1"/>
    <property type="molecule type" value="Genomic_DNA"/>
</dbReference>
<proteinExistence type="predicted"/>
<protein>
    <submittedName>
        <fullName evidence="1">Uncharacterized protein</fullName>
    </submittedName>
</protein>
<dbReference type="EMBL" id="CADCXU010010390">
    <property type="protein sequence ID" value="CAB0001090.1"/>
    <property type="molecule type" value="Genomic_DNA"/>
</dbReference>
<organism evidence="1 4">
    <name type="scientific">Nesidiocoris tenuis</name>
    <dbReference type="NCBI Taxonomy" id="355587"/>
    <lineage>
        <taxon>Eukaryota</taxon>
        <taxon>Metazoa</taxon>
        <taxon>Ecdysozoa</taxon>
        <taxon>Arthropoda</taxon>
        <taxon>Hexapoda</taxon>
        <taxon>Insecta</taxon>
        <taxon>Pterygota</taxon>
        <taxon>Neoptera</taxon>
        <taxon>Paraneoptera</taxon>
        <taxon>Hemiptera</taxon>
        <taxon>Heteroptera</taxon>
        <taxon>Panheteroptera</taxon>
        <taxon>Cimicomorpha</taxon>
        <taxon>Miridae</taxon>
        <taxon>Dicyphina</taxon>
        <taxon>Nesidiocoris</taxon>
    </lineage>
</organism>
<sequence length="50" mass="5903">MDQNSLRRKKLNLCMDQKSLRKKKLNLNSQLGGHLSTLDVHTRQLTRNRN</sequence>
<evidence type="ECO:0000313" key="2">
    <source>
        <dbReference type="EMBL" id="CAA9994764.1"/>
    </source>
</evidence>
<evidence type="ECO:0000313" key="3">
    <source>
        <dbReference type="EMBL" id="CAB0001090.1"/>
    </source>
</evidence>
<evidence type="ECO:0000313" key="1">
    <source>
        <dbReference type="EMBL" id="CAA9993048.1"/>
    </source>
</evidence>
<evidence type="ECO:0000313" key="4">
    <source>
        <dbReference type="Proteomes" id="UP000479000"/>
    </source>
</evidence>
<dbReference type="AlphaFoldDB" id="A0A6H5FTI4"/>
<dbReference type="EMBL" id="CADCXU010000072">
    <property type="protein sequence ID" value="CAA9993048.1"/>
    <property type="molecule type" value="Genomic_DNA"/>
</dbReference>
<accession>A0A6H5FTI4</accession>
<name>A0A6H5FTI4_9HEMI</name>
<gene>
    <name evidence="2" type="ORF">NTEN_LOCUS1580</name>
    <name evidence="1" type="ORF">NTEN_LOCUS35</name>
    <name evidence="3" type="ORF">NTEN_LOCUS6877</name>
</gene>
<keyword evidence="4" id="KW-1185">Reference proteome</keyword>